<feature type="domain" description="Set2 Rpb1 interacting" evidence="4">
    <location>
        <begin position="5"/>
        <end position="81"/>
    </location>
</feature>
<protein>
    <submittedName>
        <fullName evidence="5">Histone-lysine N-methyltransferase like protein</fullName>
    </submittedName>
</protein>
<dbReference type="GO" id="GO:0008168">
    <property type="term" value="F:methyltransferase activity"/>
    <property type="evidence" value="ECO:0007669"/>
    <property type="project" value="UniProtKB-KW"/>
</dbReference>
<dbReference type="GO" id="GO:0005694">
    <property type="term" value="C:chromosome"/>
    <property type="evidence" value="ECO:0007669"/>
    <property type="project" value="InterPro"/>
</dbReference>
<evidence type="ECO:0000256" key="2">
    <source>
        <dbReference type="ARBA" id="ARBA00023242"/>
    </source>
</evidence>
<name>A0A8I3ANE8_VERLO</name>
<dbReference type="Pfam" id="PF08236">
    <property type="entry name" value="SRI"/>
    <property type="match status" value="1"/>
</dbReference>
<comment type="caution">
    <text evidence="5">The sequence shown here is derived from an EMBL/GenBank/DDBJ whole genome shotgun (WGS) entry which is preliminary data.</text>
</comment>
<dbReference type="InterPro" id="IPR013257">
    <property type="entry name" value="SRI"/>
</dbReference>
<feature type="compositionally biased region" description="Acidic residues" evidence="3">
    <location>
        <begin position="172"/>
        <end position="184"/>
    </location>
</feature>
<evidence type="ECO:0000259" key="4">
    <source>
        <dbReference type="Pfam" id="PF08236"/>
    </source>
</evidence>
<dbReference type="EMBL" id="JAEMWZ010000262">
    <property type="protein sequence ID" value="KAG7128867.1"/>
    <property type="molecule type" value="Genomic_DNA"/>
</dbReference>
<evidence type="ECO:0000256" key="1">
    <source>
        <dbReference type="ARBA" id="ARBA00004123"/>
    </source>
</evidence>
<dbReference type="Proteomes" id="UP000689129">
    <property type="component" value="Unassembled WGS sequence"/>
</dbReference>
<gene>
    <name evidence="5" type="ORF">HYQ45_011808</name>
</gene>
<reference evidence="5" key="1">
    <citation type="journal article" date="2021" name="Mol. Plant Pathol.">
        <title>A 20-kb lineage-specific genomic region tames virulence in pathogenic amphidiploid Verticillium longisporum.</title>
        <authorList>
            <person name="Harting R."/>
            <person name="Starke J."/>
            <person name="Kusch H."/>
            <person name="Poggeler S."/>
            <person name="Maurus I."/>
            <person name="Schluter R."/>
            <person name="Landesfeind M."/>
            <person name="Bulla I."/>
            <person name="Nowrousian M."/>
            <person name="de Jonge R."/>
            <person name="Stahlhut G."/>
            <person name="Hoff K.J."/>
            <person name="Asshauer K.P."/>
            <person name="Thurmer A."/>
            <person name="Stanke M."/>
            <person name="Daniel R."/>
            <person name="Morgenstern B."/>
            <person name="Thomma B.P.H.J."/>
            <person name="Kronstad J.W."/>
            <person name="Braus-Stromeyer S.A."/>
            <person name="Braus G.H."/>
        </authorList>
    </citation>
    <scope>NUCLEOTIDE SEQUENCE</scope>
    <source>
        <strain evidence="5">Vl32</strain>
    </source>
</reference>
<keyword evidence="2" id="KW-0539">Nucleus</keyword>
<organism evidence="5 6">
    <name type="scientific">Verticillium longisporum</name>
    <name type="common">Verticillium dahliae var. longisporum</name>
    <dbReference type="NCBI Taxonomy" id="100787"/>
    <lineage>
        <taxon>Eukaryota</taxon>
        <taxon>Fungi</taxon>
        <taxon>Dikarya</taxon>
        <taxon>Ascomycota</taxon>
        <taxon>Pezizomycotina</taxon>
        <taxon>Sordariomycetes</taxon>
        <taxon>Hypocreomycetidae</taxon>
        <taxon>Glomerellales</taxon>
        <taxon>Plectosphaerellaceae</taxon>
        <taxon>Verticillium</taxon>
    </lineage>
</organism>
<comment type="subcellular location">
    <subcellularLocation>
        <location evidence="1">Nucleus</location>
    </subcellularLocation>
</comment>
<dbReference type="GO" id="GO:0032259">
    <property type="term" value="P:methylation"/>
    <property type="evidence" value="ECO:0007669"/>
    <property type="project" value="UniProtKB-KW"/>
</dbReference>
<keyword evidence="5" id="KW-0808">Transferase</keyword>
<feature type="compositionally biased region" description="Low complexity" evidence="3">
    <location>
        <begin position="94"/>
        <end position="103"/>
    </location>
</feature>
<feature type="compositionally biased region" description="Basic and acidic residues" evidence="3">
    <location>
        <begin position="196"/>
        <end position="218"/>
    </location>
</feature>
<feature type="region of interest" description="Disordered" evidence="3">
    <location>
        <begin position="118"/>
        <end position="262"/>
    </location>
</feature>
<proteinExistence type="predicted"/>
<keyword evidence="5" id="KW-0489">Methyltransferase</keyword>
<evidence type="ECO:0000256" key="3">
    <source>
        <dbReference type="SAM" id="MobiDB-lite"/>
    </source>
</evidence>
<feature type="compositionally biased region" description="Pro residues" evidence="3">
    <location>
        <begin position="162"/>
        <end position="171"/>
    </location>
</feature>
<evidence type="ECO:0000313" key="5">
    <source>
        <dbReference type="EMBL" id="KAG7128867.1"/>
    </source>
</evidence>
<dbReference type="GO" id="GO:0006355">
    <property type="term" value="P:regulation of DNA-templated transcription"/>
    <property type="evidence" value="ECO:0007669"/>
    <property type="project" value="InterPro"/>
</dbReference>
<evidence type="ECO:0000313" key="6">
    <source>
        <dbReference type="Proteomes" id="UP000689129"/>
    </source>
</evidence>
<dbReference type="AlphaFoldDB" id="A0A8I3ANE8"/>
<feature type="region of interest" description="Disordered" evidence="3">
    <location>
        <begin position="83"/>
        <end position="105"/>
    </location>
</feature>
<sequence>MKIYENTLFPHVKYVLDKYRHKLPKEELKRLGKEVNKTLVSSDYRKNRVEDPTVAINHKKVKTIKQYVKDFLDRALIKFKERQSKKSERTGQTLPSSVLPSSDVDADDDVVLSDVDDVETASASSLERKRKREQLDAGSPDLTPAGSPSAKRVKEDDLDDQAPPPPPPPPPEAEDMEIGVDAEAVEQQPLTAEQLALREQEEALMRENEEAERLEAAERNSSANGAARLEEQHLVLNGHAPNSGVILSGDAAPNDGPPQGGA</sequence>
<accession>A0A8I3ANE8</accession>
<dbReference type="OrthoDB" id="5429927at2759"/>